<dbReference type="PROSITE" id="PS51078">
    <property type="entry name" value="ICLR_ED"/>
    <property type="match status" value="1"/>
</dbReference>
<dbReference type="PANTHER" id="PTHR30136">
    <property type="entry name" value="HELIX-TURN-HELIX TRANSCRIPTIONAL REGULATOR, ICLR FAMILY"/>
    <property type="match status" value="1"/>
</dbReference>
<dbReference type="PROSITE" id="PS51077">
    <property type="entry name" value="HTH_ICLR"/>
    <property type="match status" value="1"/>
</dbReference>
<gene>
    <name evidence="6" type="ORF">DESUT3_07430</name>
</gene>
<dbReference type="InterPro" id="IPR005471">
    <property type="entry name" value="Tscrpt_reg_IclR_N"/>
</dbReference>
<dbReference type="Pfam" id="PF09339">
    <property type="entry name" value="HTH_IclR"/>
    <property type="match status" value="1"/>
</dbReference>
<dbReference type="EMBL" id="AP024355">
    <property type="protein sequence ID" value="BCR03674.1"/>
    <property type="molecule type" value="Genomic_DNA"/>
</dbReference>
<dbReference type="InterPro" id="IPR036388">
    <property type="entry name" value="WH-like_DNA-bd_sf"/>
</dbReference>
<evidence type="ECO:0000313" key="6">
    <source>
        <dbReference type="EMBL" id="BCR03674.1"/>
    </source>
</evidence>
<dbReference type="SUPFAM" id="SSF55781">
    <property type="entry name" value="GAF domain-like"/>
    <property type="match status" value="1"/>
</dbReference>
<reference evidence="6 7" key="1">
    <citation type="journal article" date="2016" name="C (Basel)">
        <title>Selective Growth of and Electricity Production by Marine Exoelectrogenic Bacteria in Self-Aggregated Hydrogel of Microbially Reduced Graphene Oxide.</title>
        <authorList>
            <person name="Yoshida N."/>
            <person name="Goto Y."/>
            <person name="Miyata Y."/>
        </authorList>
    </citation>
    <scope>NUCLEOTIDE SEQUENCE [LARGE SCALE GENOMIC DNA]</scope>
    <source>
        <strain evidence="6 7">NIT-T3</strain>
    </source>
</reference>
<feature type="domain" description="IclR-ED" evidence="5">
    <location>
        <begin position="74"/>
        <end position="258"/>
    </location>
</feature>
<dbReference type="InterPro" id="IPR036390">
    <property type="entry name" value="WH_DNA-bd_sf"/>
</dbReference>
<proteinExistence type="predicted"/>
<evidence type="ECO:0000313" key="7">
    <source>
        <dbReference type="Proteomes" id="UP001319827"/>
    </source>
</evidence>
<accession>A0ABN6DUX1</accession>
<feature type="domain" description="HTH iclR-type" evidence="4">
    <location>
        <begin position="11"/>
        <end position="73"/>
    </location>
</feature>
<sequence length="260" mass="29155">MAKKEKSDYIIHAVSNALELLEQFHSAEEAMSVSDLALKLKMQKNTVIRLLTNLEVRGYVEHDKAFDRYRLGLKALELGQNYLHQGGLLRRAGPALENIVQSCHETAYLALLEKRHILYVAAVESDQTVRVVSRLGTRLPAYCTASGKVHMAHLPAATLDKLYPEEDLEGFTPTTLTSKESLRRELQEIAPRDYAIDNEEYEKEIRCVAVPVRDYTQSVVGALSVSGPSFRMTQVRIEEEIAPLLLSVATELSATLGYIR</sequence>
<evidence type="ECO:0000256" key="2">
    <source>
        <dbReference type="ARBA" id="ARBA00023125"/>
    </source>
</evidence>
<dbReference type="InterPro" id="IPR014757">
    <property type="entry name" value="Tscrpt_reg_IclR_C"/>
</dbReference>
<dbReference type="Pfam" id="PF01614">
    <property type="entry name" value="IclR_C"/>
    <property type="match status" value="1"/>
</dbReference>
<evidence type="ECO:0000259" key="4">
    <source>
        <dbReference type="PROSITE" id="PS51077"/>
    </source>
</evidence>
<keyword evidence="2" id="KW-0238">DNA-binding</keyword>
<dbReference type="InterPro" id="IPR029016">
    <property type="entry name" value="GAF-like_dom_sf"/>
</dbReference>
<dbReference type="Gene3D" id="3.30.450.40">
    <property type="match status" value="1"/>
</dbReference>
<organism evidence="6 7">
    <name type="scientific">Desulfuromonas versatilis</name>
    <dbReference type="NCBI Taxonomy" id="2802975"/>
    <lineage>
        <taxon>Bacteria</taxon>
        <taxon>Pseudomonadati</taxon>
        <taxon>Thermodesulfobacteriota</taxon>
        <taxon>Desulfuromonadia</taxon>
        <taxon>Desulfuromonadales</taxon>
        <taxon>Desulfuromonadaceae</taxon>
        <taxon>Desulfuromonas</taxon>
    </lineage>
</organism>
<name>A0ABN6DUX1_9BACT</name>
<reference evidence="6 7" key="2">
    <citation type="journal article" date="2021" name="Int. J. Syst. Evol. Microbiol.">
        <title>Isolation and Polyphasic Characterization of Desulfuromonas versatilis sp. Nov., an Electrogenic Bacteria Capable of Versatile Metabolism Isolated from a Graphene Oxide-Reducing Enrichment Culture.</title>
        <authorList>
            <person name="Xie L."/>
            <person name="Yoshida N."/>
            <person name="Ishii S."/>
            <person name="Meng L."/>
        </authorList>
    </citation>
    <scope>NUCLEOTIDE SEQUENCE [LARGE SCALE GENOMIC DNA]</scope>
    <source>
        <strain evidence="6 7">NIT-T3</strain>
    </source>
</reference>
<evidence type="ECO:0000259" key="5">
    <source>
        <dbReference type="PROSITE" id="PS51078"/>
    </source>
</evidence>
<protein>
    <submittedName>
        <fullName evidence="6">IclR family transcriptional regulator</fullName>
    </submittedName>
</protein>
<dbReference type="SMART" id="SM00346">
    <property type="entry name" value="HTH_ICLR"/>
    <property type="match status" value="1"/>
</dbReference>
<keyword evidence="1" id="KW-0805">Transcription regulation</keyword>
<keyword evidence="7" id="KW-1185">Reference proteome</keyword>
<dbReference type="Proteomes" id="UP001319827">
    <property type="component" value="Chromosome"/>
</dbReference>
<evidence type="ECO:0000256" key="3">
    <source>
        <dbReference type="ARBA" id="ARBA00023163"/>
    </source>
</evidence>
<dbReference type="PANTHER" id="PTHR30136:SF24">
    <property type="entry name" value="HTH-TYPE TRANSCRIPTIONAL REPRESSOR ALLR"/>
    <property type="match status" value="1"/>
</dbReference>
<keyword evidence="3" id="KW-0804">Transcription</keyword>
<dbReference type="SUPFAM" id="SSF46785">
    <property type="entry name" value="Winged helix' DNA-binding domain"/>
    <property type="match status" value="1"/>
</dbReference>
<evidence type="ECO:0000256" key="1">
    <source>
        <dbReference type="ARBA" id="ARBA00023015"/>
    </source>
</evidence>
<dbReference type="RefSeq" id="WP_221251138.1">
    <property type="nucleotide sequence ID" value="NZ_AP024355.1"/>
</dbReference>
<dbReference type="Gene3D" id="1.10.10.10">
    <property type="entry name" value="Winged helix-like DNA-binding domain superfamily/Winged helix DNA-binding domain"/>
    <property type="match status" value="1"/>
</dbReference>
<dbReference type="InterPro" id="IPR050707">
    <property type="entry name" value="HTH_MetabolicPath_Reg"/>
</dbReference>